<proteinExistence type="predicted"/>
<keyword evidence="2" id="KW-1185">Reference proteome</keyword>
<sequence length="176" mass="19255">MGASGFSLDVNGDGDRVRLGSIIWETVCDFIWGDLGEPLYTRMAEYLFEQVTCTADDTSLTWWFGNPGGCCSRSERAGMHWLRYFLAVDWEIFTAMGDHRGLTFASGPPELAATTAEGRLVTLRGDIWSASDDGVGGDDAWIPLEELTVDERAFVAKARGECQCPVCTSPANTPRS</sequence>
<comment type="caution">
    <text evidence="1">The sequence shown here is derived from an EMBL/GenBank/DDBJ whole genome shotgun (WGS) entry which is preliminary data.</text>
</comment>
<dbReference type="RefSeq" id="WP_378286160.1">
    <property type="nucleotide sequence ID" value="NZ_JBHSON010000053.1"/>
</dbReference>
<accession>A0ABW1A6Z6</accession>
<evidence type="ECO:0000313" key="1">
    <source>
        <dbReference type="EMBL" id="MFC5750418.1"/>
    </source>
</evidence>
<organism evidence="1 2">
    <name type="scientific">Actinomadura rugatobispora</name>
    <dbReference type="NCBI Taxonomy" id="1994"/>
    <lineage>
        <taxon>Bacteria</taxon>
        <taxon>Bacillati</taxon>
        <taxon>Actinomycetota</taxon>
        <taxon>Actinomycetes</taxon>
        <taxon>Streptosporangiales</taxon>
        <taxon>Thermomonosporaceae</taxon>
        <taxon>Actinomadura</taxon>
    </lineage>
</organism>
<protein>
    <submittedName>
        <fullName evidence="1">Uncharacterized protein</fullName>
    </submittedName>
</protein>
<gene>
    <name evidence="1" type="ORF">ACFPZN_32735</name>
</gene>
<dbReference type="Proteomes" id="UP001596074">
    <property type="component" value="Unassembled WGS sequence"/>
</dbReference>
<evidence type="ECO:0000313" key="2">
    <source>
        <dbReference type="Proteomes" id="UP001596074"/>
    </source>
</evidence>
<reference evidence="2" key="1">
    <citation type="journal article" date="2019" name="Int. J. Syst. Evol. Microbiol.">
        <title>The Global Catalogue of Microorganisms (GCM) 10K type strain sequencing project: providing services to taxonomists for standard genome sequencing and annotation.</title>
        <authorList>
            <consortium name="The Broad Institute Genomics Platform"/>
            <consortium name="The Broad Institute Genome Sequencing Center for Infectious Disease"/>
            <person name="Wu L."/>
            <person name="Ma J."/>
        </authorList>
    </citation>
    <scope>NUCLEOTIDE SEQUENCE [LARGE SCALE GENOMIC DNA]</scope>
    <source>
        <strain evidence="2">KCTC 42087</strain>
    </source>
</reference>
<dbReference type="EMBL" id="JBHSON010000053">
    <property type="protein sequence ID" value="MFC5750418.1"/>
    <property type="molecule type" value="Genomic_DNA"/>
</dbReference>
<name>A0ABW1A6Z6_9ACTN</name>